<dbReference type="AlphaFoldDB" id="A0A9N9MK69"/>
<reference evidence="2" key="1">
    <citation type="submission" date="2022-01" db="EMBL/GenBank/DDBJ databases">
        <authorList>
            <person name="King R."/>
        </authorList>
    </citation>
    <scope>NUCLEOTIDE SEQUENCE</scope>
</reference>
<feature type="coiled-coil region" evidence="1">
    <location>
        <begin position="251"/>
        <end position="278"/>
    </location>
</feature>
<evidence type="ECO:0000313" key="3">
    <source>
        <dbReference type="Proteomes" id="UP001152799"/>
    </source>
</evidence>
<dbReference type="EMBL" id="OU892279">
    <property type="protein sequence ID" value="CAG9765876.1"/>
    <property type="molecule type" value="Genomic_DNA"/>
</dbReference>
<gene>
    <name evidence="2" type="ORF">CEUTPL_LOCUS6477</name>
</gene>
<dbReference type="PANTHER" id="PTHR10773:SF19">
    <property type="match status" value="1"/>
</dbReference>
<accession>A0A9N9MK69</accession>
<organism evidence="2 3">
    <name type="scientific">Ceutorhynchus assimilis</name>
    <name type="common">cabbage seed weevil</name>
    <dbReference type="NCBI Taxonomy" id="467358"/>
    <lineage>
        <taxon>Eukaryota</taxon>
        <taxon>Metazoa</taxon>
        <taxon>Ecdysozoa</taxon>
        <taxon>Arthropoda</taxon>
        <taxon>Hexapoda</taxon>
        <taxon>Insecta</taxon>
        <taxon>Pterygota</taxon>
        <taxon>Neoptera</taxon>
        <taxon>Endopterygota</taxon>
        <taxon>Coleoptera</taxon>
        <taxon>Polyphaga</taxon>
        <taxon>Cucujiformia</taxon>
        <taxon>Curculionidae</taxon>
        <taxon>Ceutorhynchinae</taxon>
        <taxon>Ceutorhynchus</taxon>
    </lineage>
</organism>
<name>A0A9N9MK69_9CUCU</name>
<proteinExistence type="predicted"/>
<protein>
    <submittedName>
        <fullName evidence="2">Uncharacterized protein</fullName>
    </submittedName>
</protein>
<sequence>MTKKLKENKHKLAKRLRDFGEDYVSPKTKSLVPGKVLKQRCNSELCKKQSRQCLLVNEEQSMKIFTFFKQLGNLTRQREFITRHVKISETAQKTTKKEESRRQKSREYYLTVEGIQYLVCKTLFLNTFGISERTMRTSLEKVNSSGILEGEKRGGRQSHKIIVRDKALRDAIHKHIQRFPKIESPYCRSSSSKEYLHPELTVSKMYAMFTEELNPTDDKPSIDLYRKVFRSLNLSFHRPKKDQCSLCMTYKQGEEDVKEKLKDRYEKHRVEKNKEKALKENSEIACASFDLQQVIYLPQSRESALFYKRRLANYNFTVYDIASKECHCLLWSELESKRGASEVSSCVFRALQIYDSKQHIKSVAVFADGCSGQNKNSIIATMLLYAVSKTVNIEEISLYFFESFHGQNEGDSAHSAVSTALSTAGDIFIPAQLYPIIRAAVHCARPSA</sequence>
<dbReference type="PANTHER" id="PTHR10773">
    <property type="entry name" value="DNA-DIRECTED RNA POLYMERASES I, II, AND III SUBUNIT RPABC2"/>
    <property type="match status" value="1"/>
</dbReference>
<evidence type="ECO:0000256" key="1">
    <source>
        <dbReference type="SAM" id="Coils"/>
    </source>
</evidence>
<evidence type="ECO:0000313" key="2">
    <source>
        <dbReference type="EMBL" id="CAG9765876.1"/>
    </source>
</evidence>
<dbReference type="OrthoDB" id="10068225at2759"/>
<dbReference type="Proteomes" id="UP001152799">
    <property type="component" value="Chromosome 3"/>
</dbReference>
<keyword evidence="3" id="KW-1185">Reference proteome</keyword>
<keyword evidence="1" id="KW-0175">Coiled coil</keyword>